<evidence type="ECO:0000256" key="1">
    <source>
        <dbReference type="SAM" id="SignalP"/>
    </source>
</evidence>
<evidence type="ECO:0000313" key="2">
    <source>
        <dbReference type="EMBL" id="MBL1109808.1"/>
    </source>
</evidence>
<sequence length="69" mass="7177">MGRKVARFFAVIAATLVLGYGAQAVESGVSQADSQDRTGVSSVLADNQKPTKTTVLLADNQKPTVIVAD</sequence>
<gene>
    <name evidence="2" type="ORF">JK361_35450</name>
</gene>
<protein>
    <submittedName>
        <fullName evidence="2">Uncharacterized protein</fullName>
    </submittedName>
</protein>
<comment type="caution">
    <text evidence="2">The sequence shown here is derived from an EMBL/GenBank/DDBJ whole genome shotgun (WGS) entry which is preliminary data.</text>
</comment>
<accession>A0ABS1PBU1</accession>
<keyword evidence="3" id="KW-1185">Reference proteome</keyword>
<dbReference type="EMBL" id="JAERRH010000024">
    <property type="protein sequence ID" value="MBL1109808.1"/>
    <property type="molecule type" value="Genomic_DNA"/>
</dbReference>
<dbReference type="Proteomes" id="UP000621386">
    <property type="component" value="Unassembled WGS sequence"/>
</dbReference>
<organism evidence="2 3">
    <name type="scientific">Streptomyces musisoli</name>
    <dbReference type="NCBI Taxonomy" id="2802280"/>
    <lineage>
        <taxon>Bacteria</taxon>
        <taxon>Bacillati</taxon>
        <taxon>Actinomycetota</taxon>
        <taxon>Actinomycetes</taxon>
        <taxon>Kitasatosporales</taxon>
        <taxon>Streptomycetaceae</taxon>
        <taxon>Streptomyces</taxon>
    </lineage>
</organism>
<feature type="chain" id="PRO_5046542785" evidence="1">
    <location>
        <begin position="25"/>
        <end position="69"/>
    </location>
</feature>
<proteinExistence type="predicted"/>
<name>A0ABS1PBU1_9ACTN</name>
<reference evidence="2 3" key="1">
    <citation type="submission" date="2021-01" db="EMBL/GenBank/DDBJ databases">
        <title>WGS of actinomycetes isolated from Thailand.</title>
        <authorList>
            <person name="Thawai C."/>
        </authorList>
    </citation>
    <scope>NUCLEOTIDE SEQUENCE [LARGE SCALE GENOMIC DNA]</scope>
    <source>
        <strain evidence="2 3">CH5-8</strain>
    </source>
</reference>
<evidence type="ECO:0000313" key="3">
    <source>
        <dbReference type="Proteomes" id="UP000621386"/>
    </source>
</evidence>
<keyword evidence="1" id="KW-0732">Signal</keyword>
<dbReference type="RefSeq" id="WP_201826290.1">
    <property type="nucleotide sequence ID" value="NZ_JAERRH010000024.1"/>
</dbReference>
<feature type="signal peptide" evidence="1">
    <location>
        <begin position="1"/>
        <end position="24"/>
    </location>
</feature>